<evidence type="ECO:0000313" key="2">
    <source>
        <dbReference type="Proteomes" id="UP000244956"/>
    </source>
</evidence>
<gene>
    <name evidence="1" type="ORF">DDZ16_18590</name>
</gene>
<protein>
    <submittedName>
        <fullName evidence="1">Uncharacterized protein</fullName>
    </submittedName>
</protein>
<comment type="caution">
    <text evidence="1">The sequence shown here is derived from an EMBL/GenBank/DDBJ whole genome shotgun (WGS) entry which is preliminary data.</text>
</comment>
<sequence>MCSHGGECDFYRKFGVPADVQYFLTADLILPPDSRDFFIADLVLAPVRGLFLRPEIPSHGCVKVFNRRIFIPTDAGKNSTVFIEGFQLPFQGSHSISLPNPGALLLSK</sequence>
<keyword evidence="2" id="KW-1185">Reference proteome</keyword>
<dbReference type="Proteomes" id="UP000244956">
    <property type="component" value="Unassembled WGS sequence"/>
</dbReference>
<dbReference type="AlphaFoldDB" id="A0A2U2B476"/>
<proteinExistence type="predicted"/>
<dbReference type="EMBL" id="QEWP01000023">
    <property type="protein sequence ID" value="PWD97872.1"/>
    <property type="molecule type" value="Genomic_DNA"/>
</dbReference>
<organism evidence="1 2">
    <name type="scientific">Marinilabilia rubra</name>
    <dbReference type="NCBI Taxonomy" id="2162893"/>
    <lineage>
        <taxon>Bacteria</taxon>
        <taxon>Pseudomonadati</taxon>
        <taxon>Bacteroidota</taxon>
        <taxon>Bacteroidia</taxon>
        <taxon>Marinilabiliales</taxon>
        <taxon>Marinilabiliaceae</taxon>
        <taxon>Marinilabilia</taxon>
    </lineage>
</organism>
<reference evidence="1 2" key="1">
    <citation type="submission" date="2018-05" db="EMBL/GenBank/DDBJ databases">
        <title>Marinilabilia rubrum sp. nov., isolated from saltern sediment.</title>
        <authorList>
            <person name="Zhang R."/>
        </authorList>
    </citation>
    <scope>NUCLEOTIDE SEQUENCE [LARGE SCALE GENOMIC DNA]</scope>
    <source>
        <strain evidence="1 2">WTE16</strain>
    </source>
</reference>
<accession>A0A2U2B476</accession>
<name>A0A2U2B476_9BACT</name>
<evidence type="ECO:0000313" key="1">
    <source>
        <dbReference type="EMBL" id="PWD97872.1"/>
    </source>
</evidence>